<proteinExistence type="predicted"/>
<sequence length="116" mass="12913">MRGTVALDARLAYEVIKATPDIYAFNRLVDSFNMMSVAMLNDKRFELELNIYGGATRALDEARTLIAAGVQLPARLLEPIRIGVNVIDEVLPRLDLAYLANSELTAVNTVKDMMRN</sequence>
<evidence type="ECO:0000313" key="2">
    <source>
        <dbReference type="Proteomes" id="UP000018733"/>
    </source>
</evidence>
<name>V8QLV9_9BURK</name>
<dbReference type="EMBL" id="AYXT01000013">
    <property type="protein sequence ID" value="ETF00951.1"/>
    <property type="molecule type" value="Genomic_DNA"/>
</dbReference>
<dbReference type="PATRIC" id="fig|1424334.3.peg.4038"/>
<dbReference type="HOGENOM" id="CLU_2091592_0_0_4"/>
<dbReference type="Proteomes" id="UP000018733">
    <property type="component" value="Unassembled WGS sequence"/>
</dbReference>
<comment type="caution">
    <text evidence="1">The sequence shown here is derived from an EMBL/GenBank/DDBJ whole genome shotgun (WGS) entry which is preliminary data.</text>
</comment>
<reference evidence="1 2" key="1">
    <citation type="journal article" date="2014" name="Genome Announc.">
        <title>Draft Genome Sequence of Advenella kashmirensis Strain W13003, a Polycyclic Aromatic Hydrocarbon-Degrading Bacterium.</title>
        <authorList>
            <person name="Wang X."/>
            <person name="Jin D."/>
            <person name="Zhou L."/>
            <person name="Wu L."/>
            <person name="An W."/>
            <person name="Zhao L."/>
        </authorList>
    </citation>
    <scope>NUCLEOTIDE SEQUENCE [LARGE SCALE GENOMIC DNA]</scope>
    <source>
        <strain evidence="1 2">W13003</strain>
    </source>
</reference>
<gene>
    <name evidence="1" type="ORF">W822_20140</name>
</gene>
<dbReference type="AlphaFoldDB" id="V8QLV9"/>
<keyword evidence="2" id="KW-1185">Reference proteome</keyword>
<organism evidence="1 2">
    <name type="scientific">Advenella kashmirensis W13003</name>
    <dbReference type="NCBI Taxonomy" id="1424334"/>
    <lineage>
        <taxon>Bacteria</taxon>
        <taxon>Pseudomonadati</taxon>
        <taxon>Pseudomonadota</taxon>
        <taxon>Betaproteobacteria</taxon>
        <taxon>Burkholderiales</taxon>
        <taxon>Alcaligenaceae</taxon>
    </lineage>
</organism>
<protein>
    <submittedName>
        <fullName evidence="1">Uncharacterized protein</fullName>
    </submittedName>
</protein>
<accession>V8QLV9</accession>
<evidence type="ECO:0000313" key="1">
    <source>
        <dbReference type="EMBL" id="ETF00951.1"/>
    </source>
</evidence>
<dbReference type="STRING" id="1424334.W822_20140"/>